<accession>A0A210PHM7</accession>
<keyword evidence="8 10" id="KW-0472">Membrane</keyword>
<evidence type="ECO:0000313" key="11">
    <source>
        <dbReference type="EMBL" id="OWF35994.1"/>
    </source>
</evidence>
<evidence type="ECO:0000256" key="9">
    <source>
        <dbReference type="ARBA" id="ARBA00023180"/>
    </source>
</evidence>
<feature type="transmembrane region" description="Helical" evidence="10">
    <location>
        <begin position="12"/>
        <end position="31"/>
    </location>
</feature>
<protein>
    <submittedName>
        <fullName evidence="11">GPI transamidase component PIG-S</fullName>
    </submittedName>
</protein>
<evidence type="ECO:0000256" key="6">
    <source>
        <dbReference type="ARBA" id="ARBA00022824"/>
    </source>
</evidence>
<sequence>MPKDKEDRTTQTYAALGVGFVCVVIGLPLWWKTTEVYRVSLPYGDIADLSNTKVKYTVDVAIINGDQSLSENHITQLSRLVSDKLETSEDAVAPYYRLNVRDVTEKELAKVKAMTSLSNTDSQFPSGEDDVNRYQVVIVPKLSPLSLQKPYLSLGRTVLIQSTGSTDIPGLADKISTVIQKSLIKETSLSKIFHDGKGTGDRTLKPEKSSMRSVRSNPGYDITFTLVNPQPDILDVHWDIEQAVKDYLDPFLQQLQRYAKINVQSQVLYFTGFLKRMRRDDGKQAYLYTDKDLPHVINPLEAKLGSHTSNNPALNFLVYVPSRDQHPIYIVDSKGVEVQSNSFLSPQWGGIYIQNAPSPSENDTLPVTMELDMRRVMEVFISQLRLLLNFQSQKNGDTLVADVGSRVISKWELDGWLRSRCLENLGTSIATLQSLAQLLGEISNIVIQDDIGEQVQDAVNSIQESQRHLVEGRLEKAFLESRNAIVCSEKAFFDPSLLELLYFPEDQKFAIYIPLFLPISLPVLASLWKAFKWMKEERKQKTE</sequence>
<dbReference type="STRING" id="6573.A0A210PHM7"/>
<dbReference type="InterPro" id="IPR019540">
    <property type="entry name" value="PtdIno-glycan_biosynth_class_S"/>
</dbReference>
<keyword evidence="4" id="KW-0337">GPI-anchor biosynthesis</keyword>
<dbReference type="PANTHER" id="PTHR21072:SF13">
    <property type="entry name" value="GPI TRANSAMIDASE COMPONENT PIG-S"/>
    <property type="match status" value="1"/>
</dbReference>
<keyword evidence="5 10" id="KW-0812">Transmembrane</keyword>
<feature type="transmembrane region" description="Helical" evidence="10">
    <location>
        <begin position="509"/>
        <end position="531"/>
    </location>
</feature>
<dbReference type="GO" id="GO:0006506">
    <property type="term" value="P:GPI anchor biosynthetic process"/>
    <property type="evidence" value="ECO:0007669"/>
    <property type="project" value="UniProtKB-UniPathway"/>
</dbReference>
<keyword evidence="9" id="KW-0325">Glycoprotein</keyword>
<comment type="caution">
    <text evidence="11">The sequence shown here is derived from an EMBL/GenBank/DDBJ whole genome shotgun (WGS) entry which is preliminary data.</text>
</comment>
<name>A0A210PHM7_MIZYE</name>
<comment type="subcellular location">
    <subcellularLocation>
        <location evidence="1">Endoplasmic reticulum membrane</location>
        <topology evidence="1">Multi-pass membrane protein</topology>
    </subcellularLocation>
</comment>
<keyword evidence="12" id="KW-1185">Reference proteome</keyword>
<evidence type="ECO:0000256" key="1">
    <source>
        <dbReference type="ARBA" id="ARBA00004477"/>
    </source>
</evidence>
<organism evidence="11 12">
    <name type="scientific">Mizuhopecten yessoensis</name>
    <name type="common">Japanese scallop</name>
    <name type="synonym">Patinopecten yessoensis</name>
    <dbReference type="NCBI Taxonomy" id="6573"/>
    <lineage>
        <taxon>Eukaryota</taxon>
        <taxon>Metazoa</taxon>
        <taxon>Spiralia</taxon>
        <taxon>Lophotrochozoa</taxon>
        <taxon>Mollusca</taxon>
        <taxon>Bivalvia</taxon>
        <taxon>Autobranchia</taxon>
        <taxon>Pteriomorphia</taxon>
        <taxon>Pectinida</taxon>
        <taxon>Pectinoidea</taxon>
        <taxon>Pectinidae</taxon>
        <taxon>Mizuhopecten</taxon>
    </lineage>
</organism>
<keyword evidence="7 10" id="KW-1133">Transmembrane helix</keyword>
<dbReference type="UniPathway" id="UPA00196"/>
<dbReference type="OrthoDB" id="28748at2759"/>
<dbReference type="PANTHER" id="PTHR21072">
    <property type="entry name" value="GPI TRANSAMIDASE COMPONENT PIG-S"/>
    <property type="match status" value="1"/>
</dbReference>
<evidence type="ECO:0000256" key="5">
    <source>
        <dbReference type="ARBA" id="ARBA00022692"/>
    </source>
</evidence>
<dbReference type="Proteomes" id="UP000242188">
    <property type="component" value="Unassembled WGS sequence"/>
</dbReference>
<keyword evidence="6" id="KW-0256">Endoplasmic reticulum</keyword>
<evidence type="ECO:0000256" key="2">
    <source>
        <dbReference type="ARBA" id="ARBA00004687"/>
    </source>
</evidence>
<dbReference type="GO" id="GO:0016255">
    <property type="term" value="P:attachment of GPI anchor to protein"/>
    <property type="evidence" value="ECO:0007669"/>
    <property type="project" value="InterPro"/>
</dbReference>
<evidence type="ECO:0000256" key="7">
    <source>
        <dbReference type="ARBA" id="ARBA00022989"/>
    </source>
</evidence>
<evidence type="ECO:0000256" key="4">
    <source>
        <dbReference type="ARBA" id="ARBA00022502"/>
    </source>
</evidence>
<dbReference type="EMBL" id="NEDP02076689">
    <property type="protein sequence ID" value="OWF35994.1"/>
    <property type="molecule type" value="Genomic_DNA"/>
</dbReference>
<evidence type="ECO:0000313" key="12">
    <source>
        <dbReference type="Proteomes" id="UP000242188"/>
    </source>
</evidence>
<reference evidence="11 12" key="1">
    <citation type="journal article" date="2017" name="Nat. Ecol. Evol.">
        <title>Scallop genome provides insights into evolution of bilaterian karyotype and development.</title>
        <authorList>
            <person name="Wang S."/>
            <person name="Zhang J."/>
            <person name="Jiao W."/>
            <person name="Li J."/>
            <person name="Xun X."/>
            <person name="Sun Y."/>
            <person name="Guo X."/>
            <person name="Huan P."/>
            <person name="Dong B."/>
            <person name="Zhang L."/>
            <person name="Hu X."/>
            <person name="Sun X."/>
            <person name="Wang J."/>
            <person name="Zhao C."/>
            <person name="Wang Y."/>
            <person name="Wang D."/>
            <person name="Huang X."/>
            <person name="Wang R."/>
            <person name="Lv J."/>
            <person name="Li Y."/>
            <person name="Zhang Z."/>
            <person name="Liu B."/>
            <person name="Lu W."/>
            <person name="Hui Y."/>
            <person name="Liang J."/>
            <person name="Zhou Z."/>
            <person name="Hou R."/>
            <person name="Li X."/>
            <person name="Liu Y."/>
            <person name="Li H."/>
            <person name="Ning X."/>
            <person name="Lin Y."/>
            <person name="Zhao L."/>
            <person name="Xing Q."/>
            <person name="Dou J."/>
            <person name="Li Y."/>
            <person name="Mao J."/>
            <person name="Guo H."/>
            <person name="Dou H."/>
            <person name="Li T."/>
            <person name="Mu C."/>
            <person name="Jiang W."/>
            <person name="Fu Q."/>
            <person name="Fu X."/>
            <person name="Miao Y."/>
            <person name="Liu J."/>
            <person name="Yu Q."/>
            <person name="Li R."/>
            <person name="Liao H."/>
            <person name="Li X."/>
            <person name="Kong Y."/>
            <person name="Jiang Z."/>
            <person name="Chourrout D."/>
            <person name="Li R."/>
            <person name="Bao Z."/>
        </authorList>
    </citation>
    <scope>NUCLEOTIDE SEQUENCE [LARGE SCALE GENOMIC DNA]</scope>
    <source>
        <strain evidence="11 12">PY_sf001</strain>
    </source>
</reference>
<dbReference type="GO" id="GO:0042765">
    <property type="term" value="C:GPI-anchor transamidase complex"/>
    <property type="evidence" value="ECO:0007669"/>
    <property type="project" value="InterPro"/>
</dbReference>
<dbReference type="Pfam" id="PF10510">
    <property type="entry name" value="PIG-S"/>
    <property type="match status" value="1"/>
</dbReference>
<evidence type="ECO:0000256" key="3">
    <source>
        <dbReference type="ARBA" id="ARBA00005316"/>
    </source>
</evidence>
<comment type="pathway">
    <text evidence="2">Glycolipid biosynthesis; glycosylphosphatidylinositol-anchor biosynthesis.</text>
</comment>
<dbReference type="AlphaFoldDB" id="A0A210PHM7"/>
<proteinExistence type="inferred from homology"/>
<gene>
    <name evidence="11" type="ORF">KP79_PYT17146</name>
</gene>
<evidence type="ECO:0000256" key="8">
    <source>
        <dbReference type="ARBA" id="ARBA00023136"/>
    </source>
</evidence>
<evidence type="ECO:0000256" key="10">
    <source>
        <dbReference type="SAM" id="Phobius"/>
    </source>
</evidence>
<comment type="similarity">
    <text evidence="3">Belongs to the PIGS family.</text>
</comment>